<feature type="disulfide bond" evidence="9">
    <location>
        <begin position="215"/>
        <end position="276"/>
    </location>
</feature>
<dbReference type="Proteomes" id="UP000694393">
    <property type="component" value="Unplaced"/>
</dbReference>
<dbReference type="Ensembl" id="ENSPCET00000024697.1">
    <property type="protein sequence ID" value="ENSPCEP00000023901.1"/>
    <property type="gene ID" value="ENSPCEG00000018100.1"/>
</dbReference>
<evidence type="ECO:0000256" key="5">
    <source>
        <dbReference type="ARBA" id="ARBA00023180"/>
    </source>
</evidence>
<keyword evidence="3 9" id="KW-1015">Disulfide bond</keyword>
<feature type="disulfide bond" evidence="9">
    <location>
        <begin position="310"/>
        <end position="374"/>
    </location>
</feature>
<dbReference type="PROSITE" id="PS00420">
    <property type="entry name" value="SRCR_1"/>
    <property type="match status" value="1"/>
</dbReference>
<feature type="domain" description="SRCR" evidence="10">
    <location>
        <begin position="285"/>
        <end position="385"/>
    </location>
</feature>
<evidence type="ECO:0000256" key="6">
    <source>
        <dbReference type="ARBA" id="ARBA00058074"/>
    </source>
</evidence>
<evidence type="ECO:0000256" key="3">
    <source>
        <dbReference type="ARBA" id="ARBA00023157"/>
    </source>
</evidence>
<dbReference type="InterPro" id="IPR050912">
    <property type="entry name" value="LOX-like_protein"/>
</dbReference>
<dbReference type="PANTHER" id="PTHR45817:SF9">
    <property type="entry name" value="SRCR DOMAIN-CONTAINING PROTEIN"/>
    <property type="match status" value="1"/>
</dbReference>
<dbReference type="SUPFAM" id="SSF56487">
    <property type="entry name" value="SRCR-like"/>
    <property type="match status" value="3"/>
</dbReference>
<dbReference type="AlphaFoldDB" id="A0A8C8SRP4"/>
<keyword evidence="12" id="KW-1185">Reference proteome</keyword>
<dbReference type="PANTHER" id="PTHR45817">
    <property type="entry name" value="LYSYL OXIDASE-LIKE-RELATED"/>
    <property type="match status" value="1"/>
</dbReference>
<dbReference type="InterPro" id="IPR036772">
    <property type="entry name" value="SRCR-like_dom_sf"/>
</dbReference>
<feature type="domain" description="SRCR" evidence="10">
    <location>
        <begin position="390"/>
        <end position="490"/>
    </location>
</feature>
<dbReference type="Pfam" id="PF00530">
    <property type="entry name" value="SRCR"/>
    <property type="match status" value="3"/>
</dbReference>
<keyword evidence="1" id="KW-0732">Signal</keyword>
<evidence type="ECO:0000256" key="8">
    <source>
        <dbReference type="ARBA" id="ARBA00069168"/>
    </source>
</evidence>
<dbReference type="GO" id="GO:0004720">
    <property type="term" value="F:protein-lysine 6-oxidase activity"/>
    <property type="evidence" value="ECO:0007669"/>
    <property type="project" value="TreeGrafter"/>
</dbReference>
<proteinExistence type="predicted"/>
<reference evidence="11" key="2">
    <citation type="submission" date="2025-09" db="UniProtKB">
        <authorList>
            <consortium name="Ensembl"/>
        </authorList>
    </citation>
    <scope>IDENTIFICATION</scope>
</reference>
<comment type="function">
    <text evidence="6">Binds to extracellular matrix proteins. Binds to pathogen-associated molecular patterns (PAMPs) present on the cell walls of Gram-positive and Gram-negative bacteria and fungi, behaving as a pattern recognition receptor (PRR). Induces bacterial and fungal aggregation and subsequent inhibition of PAMP-induced cytokine release. Does not possess intrinsic bactericidal activity. May play a role in the innate defense and homeostasis of certain epithelial surfaces.</text>
</comment>
<evidence type="ECO:0000256" key="1">
    <source>
        <dbReference type="ARBA" id="ARBA00022729"/>
    </source>
</evidence>
<name>A0A8C8SRP4_9SAUR</name>
<keyword evidence="2" id="KW-0677">Repeat</keyword>
<dbReference type="Gene3D" id="3.10.250.10">
    <property type="entry name" value="SRCR-like domain"/>
    <property type="match status" value="3"/>
</dbReference>
<feature type="disulfide bond" evidence="9">
    <location>
        <begin position="246"/>
        <end position="256"/>
    </location>
</feature>
<evidence type="ECO:0000256" key="4">
    <source>
        <dbReference type="ARBA" id="ARBA00023170"/>
    </source>
</evidence>
<dbReference type="FunFam" id="3.10.250.10:FF:000007">
    <property type="entry name" value="Soluble scavenger receptor cysteine-rich domain-containing protein SSC5D"/>
    <property type="match status" value="2"/>
</dbReference>
<evidence type="ECO:0000313" key="12">
    <source>
        <dbReference type="Proteomes" id="UP000694393"/>
    </source>
</evidence>
<feature type="disulfide bond" evidence="9">
    <location>
        <begin position="202"/>
        <end position="266"/>
    </location>
</feature>
<sequence>MYVPLCVPLLRRVYAPLVCVPVCVRAPMYPPWMCVCVLPVCVSPWMYMHAHASMCVPVCVCRCLWTGGKERTTQKPCAIAHQPSPPGVEAVYRALLVPAQLSHLGDPSSVSRCVWGRGVPWDRAACGGLGWSSGTLRMGAGPPGAVQRGEGLMGQRDPERGVVGLTGCAVPAGPFRVRLAEGPSGCAGRVEINYKGQWGSVCDDEWDLADAAVVCRQLDCGAVLSAPVGSWFGEGTGPIWLNEVRCQGSESHLHHCRHRGWRQHVCTHEEDASAVCSGGARGALLRLVGGPHSCAGRLEVLHGGQWGSVCDDGWGLPEGMVVCRELGCGVVQATPGGAHFGTGTGPIWLDDVGCTGKEMSLQRCRARPWGRSNCQHDEDAGVICTGGAVLRLVGGAGPCSGRLEVFHQSRWGTVCDDRWALPSAAVVCRELSCGDALSAPGGAFFGEGSGPIWLDNVRCQGNESALSQCLAAPWGVHDCQHAEDAGVVCTGNVCRFGLTIPVQQLQGPENCKVGKVLPKGSSNTDDTEEVYLQYQYQ</sequence>
<feature type="disulfide bond" evidence="9">
    <location>
        <begin position="354"/>
        <end position="364"/>
    </location>
</feature>
<feature type="disulfide bond" evidence="9">
    <location>
        <begin position="415"/>
        <end position="479"/>
    </location>
</feature>
<keyword evidence="4" id="KW-0675">Receptor</keyword>
<dbReference type="InterPro" id="IPR001190">
    <property type="entry name" value="SRCR"/>
</dbReference>
<evidence type="ECO:0000256" key="9">
    <source>
        <dbReference type="PROSITE-ProRule" id="PRU00196"/>
    </source>
</evidence>
<evidence type="ECO:0000256" key="2">
    <source>
        <dbReference type="ARBA" id="ARBA00022737"/>
    </source>
</evidence>
<dbReference type="SMART" id="SM00202">
    <property type="entry name" value="SR"/>
    <property type="match status" value="3"/>
</dbReference>
<dbReference type="PROSITE" id="PS50287">
    <property type="entry name" value="SRCR_2"/>
    <property type="match status" value="3"/>
</dbReference>
<feature type="domain" description="SRCR" evidence="10">
    <location>
        <begin position="177"/>
        <end position="277"/>
    </location>
</feature>
<dbReference type="GO" id="GO:0005615">
    <property type="term" value="C:extracellular space"/>
    <property type="evidence" value="ECO:0007669"/>
    <property type="project" value="TreeGrafter"/>
</dbReference>
<dbReference type="PRINTS" id="PR00258">
    <property type="entry name" value="SPERACTRCPTR"/>
</dbReference>
<dbReference type="FunFam" id="3.10.250.10:FF:000006">
    <property type="entry name" value="neurotrypsin isoform X2"/>
    <property type="match status" value="1"/>
</dbReference>
<accession>A0A8C8SRP4</accession>
<evidence type="ECO:0000259" key="10">
    <source>
        <dbReference type="PROSITE" id="PS50287"/>
    </source>
</evidence>
<evidence type="ECO:0000313" key="11">
    <source>
        <dbReference type="Ensembl" id="ENSPCEP00000023901.1"/>
    </source>
</evidence>
<dbReference type="GO" id="GO:0016020">
    <property type="term" value="C:membrane"/>
    <property type="evidence" value="ECO:0007669"/>
    <property type="project" value="InterPro"/>
</dbReference>
<feature type="disulfide bond" evidence="9">
    <location>
        <begin position="323"/>
        <end position="384"/>
    </location>
</feature>
<organism evidence="11 12">
    <name type="scientific">Pelusios castaneus</name>
    <name type="common">West African mud turtle</name>
    <dbReference type="NCBI Taxonomy" id="367368"/>
    <lineage>
        <taxon>Eukaryota</taxon>
        <taxon>Metazoa</taxon>
        <taxon>Chordata</taxon>
        <taxon>Craniata</taxon>
        <taxon>Vertebrata</taxon>
        <taxon>Euteleostomi</taxon>
        <taxon>Archelosauria</taxon>
        <taxon>Testudinata</taxon>
        <taxon>Testudines</taxon>
        <taxon>Pleurodira</taxon>
        <taxon>Pelomedusidae</taxon>
        <taxon>Pelusios</taxon>
    </lineage>
</organism>
<protein>
    <recommendedName>
        <fullName evidence="8">Soluble scavenger receptor cysteine-rich domain-containing protein SSC5D</fullName>
    </recommendedName>
</protein>
<comment type="subunit">
    <text evidence="7">Interacts with LGALS1 and laminin.</text>
</comment>
<reference evidence="11" key="1">
    <citation type="submission" date="2025-08" db="UniProtKB">
        <authorList>
            <consortium name="Ensembl"/>
        </authorList>
    </citation>
    <scope>IDENTIFICATION</scope>
</reference>
<feature type="disulfide bond" evidence="9">
    <location>
        <begin position="459"/>
        <end position="469"/>
    </location>
</feature>
<evidence type="ECO:0000256" key="7">
    <source>
        <dbReference type="ARBA" id="ARBA00064153"/>
    </source>
</evidence>
<feature type="disulfide bond" evidence="9">
    <location>
        <begin position="428"/>
        <end position="489"/>
    </location>
</feature>
<keyword evidence="5" id="KW-0325">Glycoprotein</keyword>